<sequence>MPRLRSRQSANSKSRRRFGKFGTILAEHLMRCSARTAIEVRMSALTSPAASSIALPAPAAPPSANASHAPSSGGFCEVMNDKKFKPAAKESAGDDKGQDDAATGKDLPEKDKDVDPALAWLFGPPTVLPPIPAPKPPIGPDISVVSDGSIPEGLAPISGQKIADVIPAVIEPPVTIDTPVADLPVAKPTNDAPVTPQPIKLPLLQPAKTPLPTPVSLNPTPAPSVAALPALFALSMTDRMKRDDDSISSLTPTTASSLSQPTTTLPVAPMGDAQRQTLDMGRQDWPQKMIDHIEALRDNANANDTSIRLKPEALGRVDIALRTHTDGAISVRFTAEQPNTRTMLVDATPQLSAAAEARGIRLSGTSVDLSGQGDQRPHPQAERTQPISNRLATTRGDDNQAVEDGRIA</sequence>
<dbReference type="InterPro" id="IPR038610">
    <property type="entry name" value="FliK-like_C_sf"/>
</dbReference>
<evidence type="ECO:0000313" key="3">
    <source>
        <dbReference type="EMBL" id="QDZ08584.1"/>
    </source>
</evidence>
<proteinExistence type="predicted"/>
<dbReference type="CDD" id="cd17470">
    <property type="entry name" value="T3SS_Flik_C"/>
    <property type="match status" value="1"/>
</dbReference>
<feature type="region of interest" description="Disordered" evidence="1">
    <location>
        <begin position="86"/>
        <end position="111"/>
    </location>
</feature>
<feature type="region of interest" description="Disordered" evidence="1">
    <location>
        <begin position="243"/>
        <end position="269"/>
    </location>
</feature>
<feature type="compositionally biased region" description="Low complexity" evidence="1">
    <location>
        <begin position="247"/>
        <end position="266"/>
    </location>
</feature>
<name>A0A5B8LLY1_9SPHN</name>
<dbReference type="InterPro" id="IPR021136">
    <property type="entry name" value="Flagellar_hook_control-like_C"/>
</dbReference>
<feature type="region of interest" description="Disordered" evidence="1">
    <location>
        <begin position="365"/>
        <end position="408"/>
    </location>
</feature>
<dbReference type="OrthoDB" id="7586319at2"/>
<dbReference type="PANTHER" id="PTHR37533:SF2">
    <property type="entry name" value="FLAGELLAR HOOK-LENGTH CONTROL PROTEIN"/>
    <property type="match status" value="1"/>
</dbReference>
<feature type="compositionally biased region" description="Basic and acidic residues" evidence="1">
    <location>
        <begin position="395"/>
        <end position="408"/>
    </location>
</feature>
<evidence type="ECO:0000313" key="4">
    <source>
        <dbReference type="Proteomes" id="UP000315673"/>
    </source>
</evidence>
<dbReference type="Gene3D" id="3.30.750.140">
    <property type="match status" value="1"/>
</dbReference>
<dbReference type="PANTHER" id="PTHR37533">
    <property type="entry name" value="FLAGELLAR HOOK-LENGTH CONTROL PROTEIN"/>
    <property type="match status" value="1"/>
</dbReference>
<keyword evidence="4" id="KW-1185">Reference proteome</keyword>
<dbReference type="KEGG" id="spai:FPZ24_14825"/>
<evidence type="ECO:0000259" key="2">
    <source>
        <dbReference type="Pfam" id="PF02120"/>
    </source>
</evidence>
<feature type="domain" description="Flagellar hook-length control protein-like C-terminal" evidence="2">
    <location>
        <begin position="296"/>
        <end position="375"/>
    </location>
</feature>
<organism evidence="3 4">
    <name type="scientific">Sphingomonas panacisoli</name>
    <dbReference type="NCBI Taxonomy" id="1813879"/>
    <lineage>
        <taxon>Bacteria</taxon>
        <taxon>Pseudomonadati</taxon>
        <taxon>Pseudomonadota</taxon>
        <taxon>Alphaproteobacteria</taxon>
        <taxon>Sphingomonadales</taxon>
        <taxon>Sphingomonadaceae</taxon>
        <taxon>Sphingomonas</taxon>
    </lineage>
</organism>
<evidence type="ECO:0000256" key="1">
    <source>
        <dbReference type="SAM" id="MobiDB-lite"/>
    </source>
</evidence>
<accession>A0A5B8LLY1</accession>
<dbReference type="InterPro" id="IPR052563">
    <property type="entry name" value="FliK"/>
</dbReference>
<dbReference type="Pfam" id="PF02120">
    <property type="entry name" value="Flg_hook"/>
    <property type="match status" value="1"/>
</dbReference>
<dbReference type="EMBL" id="CP042306">
    <property type="protein sequence ID" value="QDZ08584.1"/>
    <property type="molecule type" value="Genomic_DNA"/>
</dbReference>
<protein>
    <recommendedName>
        <fullName evidence="2">Flagellar hook-length control protein-like C-terminal domain-containing protein</fullName>
    </recommendedName>
</protein>
<feature type="compositionally biased region" description="Polar residues" evidence="1">
    <location>
        <begin position="382"/>
        <end position="392"/>
    </location>
</feature>
<reference evidence="3 4" key="1">
    <citation type="submission" date="2019-07" db="EMBL/GenBank/DDBJ databases">
        <title>Full genome sequence of Sphingomonas sp. 4R-6-7(HKS19).</title>
        <authorList>
            <person name="Im W.-T."/>
        </authorList>
    </citation>
    <scope>NUCLEOTIDE SEQUENCE [LARGE SCALE GENOMIC DNA]</scope>
    <source>
        <strain evidence="3 4">HKS19</strain>
    </source>
</reference>
<gene>
    <name evidence="3" type="ORF">FPZ24_14825</name>
</gene>
<dbReference type="Proteomes" id="UP000315673">
    <property type="component" value="Chromosome"/>
</dbReference>
<dbReference type="AlphaFoldDB" id="A0A5B8LLY1"/>